<evidence type="ECO:0000256" key="8">
    <source>
        <dbReference type="ARBA" id="ARBA00022603"/>
    </source>
</evidence>
<dbReference type="Pfam" id="PF01746">
    <property type="entry name" value="tRNA_m1G_MT"/>
    <property type="match status" value="1"/>
</dbReference>
<evidence type="ECO:0000256" key="2">
    <source>
        <dbReference type="ARBA" id="ARBA00004496"/>
    </source>
</evidence>
<dbReference type="NCBIfam" id="NF000648">
    <property type="entry name" value="PRK00026.1"/>
    <property type="match status" value="1"/>
</dbReference>
<keyword evidence="11" id="KW-0819">tRNA processing</keyword>
<dbReference type="GO" id="GO:0052906">
    <property type="term" value="F:tRNA (guanine(37)-N1)-methyltransferase activity"/>
    <property type="evidence" value="ECO:0007669"/>
    <property type="project" value="UniProtKB-EC"/>
</dbReference>
<name>A0A381RTR0_9ZZZZ</name>
<dbReference type="EMBL" id="UINC01002046">
    <property type="protein sequence ID" value="SUZ92283.1"/>
    <property type="molecule type" value="Genomic_DNA"/>
</dbReference>
<dbReference type="InterPro" id="IPR023148">
    <property type="entry name" value="tRNA_m1G_MeTrfase_C_sf"/>
</dbReference>
<dbReference type="PANTHER" id="PTHR46417:SF1">
    <property type="entry name" value="TRNA (GUANINE-N(1)-)-METHYLTRANSFERASE"/>
    <property type="match status" value="1"/>
</dbReference>
<dbReference type="EC" id="2.1.1.228" evidence="5"/>
<evidence type="ECO:0000256" key="6">
    <source>
        <dbReference type="ARBA" id="ARBA00014679"/>
    </source>
</evidence>
<organism evidence="16">
    <name type="scientific">marine metagenome</name>
    <dbReference type="NCBI Taxonomy" id="408172"/>
    <lineage>
        <taxon>unclassified sequences</taxon>
        <taxon>metagenomes</taxon>
        <taxon>ecological metagenomes</taxon>
    </lineage>
</organism>
<dbReference type="InterPro" id="IPR029028">
    <property type="entry name" value="Alpha/beta_knot_MTases"/>
</dbReference>
<sequence>MSWRVNVLTIYPEMFPGPLSESLSGKALEKGIWSLNVLNIRDYGLGKHSEVDDKPYGGGPGMIIRADVLDRAIKEGLEKIEDDLPLVYLSPKGRLLNQKTVNSFAQGKGVSIICGHFEGIDQRVLEVYNIEEISIGDYILSGGEIASMVFLDSIVRTLPGVIGNAHSVVEESLENNLLEYPQYTKPQNFKGIDVPDVLLSGDHVAIRKWRSQKSLEITKKQRPELLKNKKD</sequence>
<feature type="domain" description="tRNA methyltransferase TRMD/TRM10-type" evidence="15">
    <location>
        <begin position="4"/>
        <end position="227"/>
    </location>
</feature>
<reference evidence="16" key="1">
    <citation type="submission" date="2018-05" db="EMBL/GenBank/DDBJ databases">
        <authorList>
            <person name="Lanie J.A."/>
            <person name="Ng W.-L."/>
            <person name="Kazmierczak K.M."/>
            <person name="Andrzejewski T.M."/>
            <person name="Davidsen T.M."/>
            <person name="Wayne K.J."/>
            <person name="Tettelin H."/>
            <person name="Glass J.I."/>
            <person name="Rusch D."/>
            <person name="Podicherti R."/>
            <person name="Tsui H.-C.T."/>
            <person name="Winkler M.E."/>
        </authorList>
    </citation>
    <scope>NUCLEOTIDE SEQUENCE</scope>
</reference>
<evidence type="ECO:0000256" key="3">
    <source>
        <dbReference type="ARBA" id="ARBA00007630"/>
    </source>
</evidence>
<evidence type="ECO:0000256" key="4">
    <source>
        <dbReference type="ARBA" id="ARBA00011738"/>
    </source>
</evidence>
<evidence type="ECO:0000259" key="15">
    <source>
        <dbReference type="Pfam" id="PF01746"/>
    </source>
</evidence>
<dbReference type="NCBIfam" id="TIGR00088">
    <property type="entry name" value="trmD"/>
    <property type="match status" value="1"/>
</dbReference>
<keyword evidence="10" id="KW-0949">S-adenosyl-L-methionine</keyword>
<dbReference type="CDD" id="cd18080">
    <property type="entry name" value="TrmD-like"/>
    <property type="match status" value="1"/>
</dbReference>
<evidence type="ECO:0000256" key="1">
    <source>
        <dbReference type="ARBA" id="ARBA00002634"/>
    </source>
</evidence>
<dbReference type="InterPro" id="IPR029026">
    <property type="entry name" value="tRNA_m1G_MTases_N"/>
</dbReference>
<evidence type="ECO:0000256" key="5">
    <source>
        <dbReference type="ARBA" id="ARBA00012807"/>
    </source>
</evidence>
<evidence type="ECO:0000256" key="12">
    <source>
        <dbReference type="ARBA" id="ARBA00029736"/>
    </source>
</evidence>
<dbReference type="PANTHER" id="PTHR46417">
    <property type="entry name" value="TRNA (GUANINE-N(1)-)-METHYLTRANSFERASE"/>
    <property type="match status" value="1"/>
</dbReference>
<comment type="function">
    <text evidence="1">Specifically methylates guanosine-37 in various tRNAs.</text>
</comment>
<evidence type="ECO:0000313" key="16">
    <source>
        <dbReference type="EMBL" id="SUZ92283.1"/>
    </source>
</evidence>
<protein>
    <recommendedName>
        <fullName evidence="6">tRNA (guanine-N(1)-)-methyltransferase</fullName>
        <ecNumber evidence="5">2.1.1.228</ecNumber>
    </recommendedName>
    <alternativeName>
        <fullName evidence="12">M1G-methyltransferase</fullName>
    </alternativeName>
    <alternativeName>
        <fullName evidence="13">tRNA [GM37] methyltransferase</fullName>
    </alternativeName>
</protein>
<dbReference type="InterPro" id="IPR002649">
    <property type="entry name" value="tRNA_m1G_MeTrfase_TrmD"/>
</dbReference>
<dbReference type="InterPro" id="IPR016009">
    <property type="entry name" value="tRNA_MeTrfase_TRMD/TRM10"/>
</dbReference>
<keyword evidence="7" id="KW-0963">Cytoplasm</keyword>
<dbReference type="AlphaFoldDB" id="A0A381RTR0"/>
<evidence type="ECO:0000256" key="10">
    <source>
        <dbReference type="ARBA" id="ARBA00022691"/>
    </source>
</evidence>
<dbReference type="Gene3D" id="3.40.1280.10">
    <property type="match status" value="1"/>
</dbReference>
<dbReference type="GO" id="GO:0005829">
    <property type="term" value="C:cytosol"/>
    <property type="evidence" value="ECO:0007669"/>
    <property type="project" value="TreeGrafter"/>
</dbReference>
<keyword evidence="8" id="KW-0489">Methyltransferase</keyword>
<dbReference type="Gene3D" id="1.10.1270.20">
    <property type="entry name" value="tRNA(m1g37)methyltransferase, domain 2"/>
    <property type="match status" value="1"/>
</dbReference>
<accession>A0A381RTR0</accession>
<evidence type="ECO:0000256" key="9">
    <source>
        <dbReference type="ARBA" id="ARBA00022679"/>
    </source>
</evidence>
<dbReference type="PIRSF" id="PIRSF000386">
    <property type="entry name" value="tRNA_mtase"/>
    <property type="match status" value="1"/>
</dbReference>
<dbReference type="SUPFAM" id="SSF75217">
    <property type="entry name" value="alpha/beta knot"/>
    <property type="match status" value="1"/>
</dbReference>
<evidence type="ECO:0000256" key="13">
    <source>
        <dbReference type="ARBA" id="ARBA00033392"/>
    </source>
</evidence>
<evidence type="ECO:0000256" key="14">
    <source>
        <dbReference type="ARBA" id="ARBA00047783"/>
    </source>
</evidence>
<evidence type="ECO:0000256" key="11">
    <source>
        <dbReference type="ARBA" id="ARBA00022694"/>
    </source>
</evidence>
<dbReference type="FunFam" id="3.40.1280.10:FF:000001">
    <property type="entry name" value="tRNA (guanine-N(1)-)-methyltransferase"/>
    <property type="match status" value="1"/>
</dbReference>
<evidence type="ECO:0000256" key="7">
    <source>
        <dbReference type="ARBA" id="ARBA00022490"/>
    </source>
</evidence>
<comment type="similarity">
    <text evidence="3">Belongs to the RNA methyltransferase TrmD family.</text>
</comment>
<comment type="subcellular location">
    <subcellularLocation>
        <location evidence="2">Cytoplasm</location>
    </subcellularLocation>
</comment>
<keyword evidence="9" id="KW-0808">Transferase</keyword>
<proteinExistence type="inferred from homology"/>
<gene>
    <name evidence="16" type="ORF">METZ01_LOCUS45137</name>
</gene>
<comment type="catalytic activity">
    <reaction evidence="14">
        <text>guanosine(37) in tRNA + S-adenosyl-L-methionine = N(1)-methylguanosine(37) in tRNA + S-adenosyl-L-homocysteine + H(+)</text>
        <dbReference type="Rhea" id="RHEA:36899"/>
        <dbReference type="Rhea" id="RHEA-COMP:10145"/>
        <dbReference type="Rhea" id="RHEA-COMP:10147"/>
        <dbReference type="ChEBI" id="CHEBI:15378"/>
        <dbReference type="ChEBI" id="CHEBI:57856"/>
        <dbReference type="ChEBI" id="CHEBI:59789"/>
        <dbReference type="ChEBI" id="CHEBI:73542"/>
        <dbReference type="ChEBI" id="CHEBI:74269"/>
        <dbReference type="EC" id="2.1.1.228"/>
    </reaction>
</comment>
<dbReference type="HAMAP" id="MF_00605">
    <property type="entry name" value="TrmD"/>
    <property type="match status" value="1"/>
</dbReference>
<comment type="subunit">
    <text evidence="4">Homodimer.</text>
</comment>
<dbReference type="GO" id="GO:0002939">
    <property type="term" value="P:tRNA N1-guanine methylation"/>
    <property type="evidence" value="ECO:0007669"/>
    <property type="project" value="TreeGrafter"/>
</dbReference>